<evidence type="ECO:0000256" key="4">
    <source>
        <dbReference type="ARBA" id="ARBA00022475"/>
    </source>
</evidence>
<dbReference type="InterPro" id="IPR005467">
    <property type="entry name" value="His_kinase_dom"/>
</dbReference>
<dbReference type="InterPro" id="IPR004358">
    <property type="entry name" value="Sig_transdc_His_kin-like_C"/>
</dbReference>
<name>A0ABV8X7X6_9LACT</name>
<accession>A0ABV8X7X6</accession>
<evidence type="ECO:0000256" key="9">
    <source>
        <dbReference type="ARBA" id="ARBA00023012"/>
    </source>
</evidence>
<keyword evidence="4" id="KW-1003">Cell membrane</keyword>
<dbReference type="Proteomes" id="UP001595817">
    <property type="component" value="Unassembled WGS sequence"/>
</dbReference>
<evidence type="ECO:0000256" key="3">
    <source>
        <dbReference type="ARBA" id="ARBA00012438"/>
    </source>
</evidence>
<keyword evidence="7 14" id="KW-0418">Kinase</keyword>
<comment type="subcellular location">
    <subcellularLocation>
        <location evidence="2">Cell membrane</location>
        <topology evidence="2">Multi-pass membrane protein</topology>
    </subcellularLocation>
</comment>
<evidence type="ECO:0000256" key="1">
    <source>
        <dbReference type="ARBA" id="ARBA00000085"/>
    </source>
</evidence>
<evidence type="ECO:0000256" key="8">
    <source>
        <dbReference type="ARBA" id="ARBA00022989"/>
    </source>
</evidence>
<evidence type="ECO:0000313" key="15">
    <source>
        <dbReference type="Proteomes" id="UP001595817"/>
    </source>
</evidence>
<evidence type="ECO:0000256" key="11">
    <source>
        <dbReference type="SAM" id="Coils"/>
    </source>
</evidence>
<evidence type="ECO:0000256" key="7">
    <source>
        <dbReference type="ARBA" id="ARBA00022777"/>
    </source>
</evidence>
<evidence type="ECO:0000259" key="13">
    <source>
        <dbReference type="PROSITE" id="PS50109"/>
    </source>
</evidence>
<reference evidence="15" key="1">
    <citation type="journal article" date="2019" name="Int. J. Syst. Evol. Microbiol.">
        <title>The Global Catalogue of Microorganisms (GCM) 10K type strain sequencing project: providing services to taxonomists for standard genome sequencing and annotation.</title>
        <authorList>
            <consortium name="The Broad Institute Genomics Platform"/>
            <consortium name="The Broad Institute Genome Sequencing Center for Infectious Disease"/>
            <person name="Wu L."/>
            <person name="Ma J."/>
        </authorList>
    </citation>
    <scope>NUCLEOTIDE SEQUENCE [LARGE SCALE GENOMIC DNA]</scope>
    <source>
        <strain evidence="15">CCUG 59778</strain>
    </source>
</reference>
<dbReference type="PANTHER" id="PTHR45453:SF2">
    <property type="entry name" value="HISTIDINE KINASE"/>
    <property type="match status" value="1"/>
</dbReference>
<feature type="domain" description="Histidine kinase" evidence="13">
    <location>
        <begin position="122"/>
        <end position="328"/>
    </location>
</feature>
<comment type="caution">
    <text evidence="14">The sequence shown here is derived from an EMBL/GenBank/DDBJ whole genome shotgun (WGS) entry which is preliminary data.</text>
</comment>
<comment type="catalytic activity">
    <reaction evidence="1">
        <text>ATP + protein L-histidine = ADP + protein N-phospho-L-histidine.</text>
        <dbReference type="EC" id="2.7.13.3"/>
    </reaction>
</comment>
<dbReference type="InterPro" id="IPR003594">
    <property type="entry name" value="HATPase_dom"/>
</dbReference>
<dbReference type="Gene3D" id="3.30.565.10">
    <property type="entry name" value="Histidine kinase-like ATPase, C-terminal domain"/>
    <property type="match status" value="1"/>
</dbReference>
<dbReference type="EC" id="2.7.13.3" evidence="3"/>
<keyword evidence="5 14" id="KW-0808">Transferase</keyword>
<dbReference type="SUPFAM" id="SSF55874">
    <property type="entry name" value="ATPase domain of HSP90 chaperone/DNA topoisomerase II/histidine kinase"/>
    <property type="match status" value="1"/>
</dbReference>
<dbReference type="PROSITE" id="PS50109">
    <property type="entry name" value="HIS_KIN"/>
    <property type="match status" value="1"/>
</dbReference>
<evidence type="ECO:0000256" key="12">
    <source>
        <dbReference type="SAM" id="Phobius"/>
    </source>
</evidence>
<feature type="transmembrane region" description="Helical" evidence="12">
    <location>
        <begin position="39"/>
        <end position="60"/>
    </location>
</feature>
<keyword evidence="15" id="KW-1185">Reference proteome</keyword>
<keyword evidence="6 12" id="KW-0812">Transmembrane</keyword>
<dbReference type="PANTHER" id="PTHR45453">
    <property type="entry name" value="PHOSPHATE REGULON SENSOR PROTEIN PHOR"/>
    <property type="match status" value="1"/>
</dbReference>
<keyword evidence="10 12" id="KW-0472">Membrane</keyword>
<dbReference type="InterPro" id="IPR050351">
    <property type="entry name" value="BphY/WalK/GraS-like"/>
</dbReference>
<feature type="transmembrane region" description="Helical" evidence="12">
    <location>
        <begin position="12"/>
        <end position="33"/>
    </location>
</feature>
<dbReference type="InterPro" id="IPR036890">
    <property type="entry name" value="HATPase_C_sf"/>
</dbReference>
<evidence type="ECO:0000313" key="14">
    <source>
        <dbReference type="EMBL" id="MFC4411523.1"/>
    </source>
</evidence>
<organism evidence="14 15">
    <name type="scientific">Chungangia koreensis</name>
    <dbReference type="NCBI Taxonomy" id="752657"/>
    <lineage>
        <taxon>Bacteria</taxon>
        <taxon>Bacillati</taxon>
        <taxon>Bacillota</taxon>
        <taxon>Bacilli</taxon>
        <taxon>Lactobacillales</taxon>
        <taxon>Chungangia</taxon>
    </lineage>
</organism>
<sequence length="339" mass="39249">MVLQLFIKEHFPYLLFQLLMTLFLMLLFWLDGFRNADTAVYAIVMTIILTATFLLTRFVLRYSFYQKILQKPVKMEDALQRNGKTPEMVQADRYMIDLYKLYQQEVHSLYSSQNRHLQFMNQWVHQMKTPVSVLELMLQGDELDRKSIQEEVDRMKQQLDIVLVNARLDTFESDMQIEMVPLKEIVTEVISENKRLFITNHVFPSVSIDEGIKVPTDRKWILFAINQLITNAIKYTFEENKKIFLTAEMTEEGVLFSVTDEGIGIPASDLKRVTDAFFTGENGRKTGESTGMGLYLTNEICERLGHDMSISSEVGEGTTVSILFNNPEHIERSGLNGNR</sequence>
<evidence type="ECO:0000256" key="5">
    <source>
        <dbReference type="ARBA" id="ARBA00022679"/>
    </source>
</evidence>
<keyword evidence="8 12" id="KW-1133">Transmembrane helix</keyword>
<evidence type="ECO:0000256" key="6">
    <source>
        <dbReference type="ARBA" id="ARBA00022692"/>
    </source>
</evidence>
<dbReference type="PRINTS" id="PR00344">
    <property type="entry name" value="BCTRLSENSOR"/>
</dbReference>
<evidence type="ECO:0000256" key="2">
    <source>
        <dbReference type="ARBA" id="ARBA00004651"/>
    </source>
</evidence>
<dbReference type="Pfam" id="PF02518">
    <property type="entry name" value="HATPase_c"/>
    <property type="match status" value="1"/>
</dbReference>
<dbReference type="GO" id="GO:0004673">
    <property type="term" value="F:protein histidine kinase activity"/>
    <property type="evidence" value="ECO:0007669"/>
    <property type="project" value="UniProtKB-EC"/>
</dbReference>
<dbReference type="SMART" id="SM00387">
    <property type="entry name" value="HATPase_c"/>
    <property type="match status" value="1"/>
</dbReference>
<gene>
    <name evidence="14" type="ORF">ACFOZY_13940</name>
</gene>
<proteinExistence type="predicted"/>
<dbReference type="RefSeq" id="WP_378156565.1">
    <property type="nucleotide sequence ID" value="NZ_JBHSEC010000020.1"/>
</dbReference>
<protein>
    <recommendedName>
        <fullName evidence="3">histidine kinase</fullName>
        <ecNumber evidence="3">2.7.13.3</ecNumber>
    </recommendedName>
</protein>
<feature type="coiled-coil region" evidence="11">
    <location>
        <begin position="138"/>
        <end position="165"/>
    </location>
</feature>
<dbReference type="EMBL" id="JBHSEC010000020">
    <property type="protein sequence ID" value="MFC4411523.1"/>
    <property type="molecule type" value="Genomic_DNA"/>
</dbReference>
<keyword evidence="9" id="KW-0902">Two-component regulatory system</keyword>
<keyword evidence="11" id="KW-0175">Coiled coil</keyword>
<evidence type="ECO:0000256" key="10">
    <source>
        <dbReference type="ARBA" id="ARBA00023136"/>
    </source>
</evidence>